<reference evidence="1" key="2">
    <citation type="journal article" date="2015" name="Fish Shellfish Immunol.">
        <title>Early steps in the European eel (Anguilla anguilla)-Vibrio vulnificus interaction in the gills: Role of the RtxA13 toxin.</title>
        <authorList>
            <person name="Callol A."/>
            <person name="Pajuelo D."/>
            <person name="Ebbesson L."/>
            <person name="Teles M."/>
            <person name="MacKenzie S."/>
            <person name="Amaro C."/>
        </authorList>
    </citation>
    <scope>NUCLEOTIDE SEQUENCE</scope>
</reference>
<proteinExistence type="predicted"/>
<sequence>MACHVASLRSATMFPLPFSAHLPLTDF</sequence>
<evidence type="ECO:0000313" key="1">
    <source>
        <dbReference type="EMBL" id="JAH42507.1"/>
    </source>
</evidence>
<accession>A0A0E9SMP7</accession>
<reference evidence="1" key="1">
    <citation type="submission" date="2014-11" db="EMBL/GenBank/DDBJ databases">
        <authorList>
            <person name="Amaro Gonzalez C."/>
        </authorList>
    </citation>
    <scope>NUCLEOTIDE SEQUENCE</scope>
</reference>
<organism evidence="1">
    <name type="scientific">Anguilla anguilla</name>
    <name type="common">European freshwater eel</name>
    <name type="synonym">Muraena anguilla</name>
    <dbReference type="NCBI Taxonomy" id="7936"/>
    <lineage>
        <taxon>Eukaryota</taxon>
        <taxon>Metazoa</taxon>
        <taxon>Chordata</taxon>
        <taxon>Craniata</taxon>
        <taxon>Vertebrata</taxon>
        <taxon>Euteleostomi</taxon>
        <taxon>Actinopterygii</taxon>
        <taxon>Neopterygii</taxon>
        <taxon>Teleostei</taxon>
        <taxon>Anguilliformes</taxon>
        <taxon>Anguillidae</taxon>
        <taxon>Anguilla</taxon>
    </lineage>
</organism>
<name>A0A0E9SMP7_ANGAN</name>
<dbReference type="AlphaFoldDB" id="A0A0E9SMP7"/>
<dbReference type="EMBL" id="GBXM01066070">
    <property type="protein sequence ID" value="JAH42507.1"/>
    <property type="molecule type" value="Transcribed_RNA"/>
</dbReference>
<protein>
    <submittedName>
        <fullName evidence="1">Uncharacterized protein</fullName>
    </submittedName>
</protein>